<accession>A9E2F0</accession>
<reference evidence="2 3" key="1">
    <citation type="journal article" date="2011" name="J. Bacteriol.">
        <title>Genome sequence of the algicidal bacterium Kordia algicida OT-1.</title>
        <authorList>
            <person name="Lee H.S."/>
            <person name="Kang S.G."/>
            <person name="Kwon K.K."/>
            <person name="Lee J.H."/>
            <person name="Kim S.J."/>
        </authorList>
    </citation>
    <scope>NUCLEOTIDE SEQUENCE [LARGE SCALE GENOMIC DNA]</scope>
    <source>
        <strain evidence="2 3">OT-1</strain>
    </source>
</reference>
<protein>
    <submittedName>
        <fullName evidence="2">Uncharacterized protein</fullName>
    </submittedName>
</protein>
<dbReference type="EMBL" id="ABIB01000008">
    <property type="protein sequence ID" value="EDP95381.1"/>
    <property type="molecule type" value="Genomic_DNA"/>
</dbReference>
<keyword evidence="1" id="KW-0472">Membrane</keyword>
<dbReference type="AlphaFoldDB" id="A9E2F0"/>
<comment type="caution">
    <text evidence="2">The sequence shown here is derived from an EMBL/GenBank/DDBJ whole genome shotgun (WGS) entry which is preliminary data.</text>
</comment>
<evidence type="ECO:0000313" key="3">
    <source>
        <dbReference type="Proteomes" id="UP000002945"/>
    </source>
</evidence>
<evidence type="ECO:0000256" key="1">
    <source>
        <dbReference type="SAM" id="Phobius"/>
    </source>
</evidence>
<evidence type="ECO:0000313" key="2">
    <source>
        <dbReference type="EMBL" id="EDP95381.1"/>
    </source>
</evidence>
<name>A9E2F0_9FLAO</name>
<dbReference type="STRING" id="391587.KAOT1_10676"/>
<feature type="transmembrane region" description="Helical" evidence="1">
    <location>
        <begin position="30"/>
        <end position="49"/>
    </location>
</feature>
<sequence length="81" mass="8751">MKTLNILFGIALALGIPFLGLITTSKVNDVAAVIITLIITPILGIYFRWFSKHKFVGIGMLIGLIPLSVLVCAFVIASKLH</sequence>
<feature type="transmembrane region" description="Helical" evidence="1">
    <location>
        <begin position="6"/>
        <end position="23"/>
    </location>
</feature>
<proteinExistence type="predicted"/>
<gene>
    <name evidence="2" type="ORF">KAOT1_10676</name>
</gene>
<keyword evidence="1" id="KW-1133">Transmembrane helix</keyword>
<keyword evidence="3" id="KW-1185">Reference proteome</keyword>
<dbReference type="HOGENOM" id="CLU_2569366_0_0_10"/>
<dbReference type="RefSeq" id="WP_007094692.1">
    <property type="nucleotide sequence ID" value="NZ_CP142125.1"/>
</dbReference>
<organism evidence="2 3">
    <name type="scientific">Kordia algicida OT-1</name>
    <dbReference type="NCBI Taxonomy" id="391587"/>
    <lineage>
        <taxon>Bacteria</taxon>
        <taxon>Pseudomonadati</taxon>
        <taxon>Bacteroidota</taxon>
        <taxon>Flavobacteriia</taxon>
        <taxon>Flavobacteriales</taxon>
        <taxon>Flavobacteriaceae</taxon>
        <taxon>Kordia</taxon>
    </lineage>
</organism>
<feature type="transmembrane region" description="Helical" evidence="1">
    <location>
        <begin position="55"/>
        <end position="77"/>
    </location>
</feature>
<keyword evidence="1" id="KW-0812">Transmembrane</keyword>
<dbReference type="Proteomes" id="UP000002945">
    <property type="component" value="Unassembled WGS sequence"/>
</dbReference>